<dbReference type="GO" id="GO:0042286">
    <property type="term" value="F:glutamate-1-semialdehyde 2,1-aminomutase activity"/>
    <property type="evidence" value="ECO:0007669"/>
    <property type="project" value="UniProtKB-UniRule"/>
</dbReference>
<protein>
    <recommendedName>
        <fullName evidence="8">Glutamate-1-semialdehyde 2,1-aminomutase</fullName>
        <shortName evidence="8">GSA</shortName>
        <ecNumber evidence="8">5.4.3.8</ecNumber>
    </recommendedName>
    <alternativeName>
        <fullName evidence="8">Glutamate-1-semialdehyde aminotransferase</fullName>
        <shortName evidence="8">GSA-AT</shortName>
    </alternativeName>
</protein>
<name>A0AAJ6CSN4_9CHLR</name>
<dbReference type="EC" id="5.4.3.8" evidence="8"/>
<evidence type="ECO:0000256" key="4">
    <source>
        <dbReference type="ARBA" id="ARBA00008981"/>
    </source>
</evidence>
<dbReference type="HAMAP" id="MF_00375">
    <property type="entry name" value="HemL_aminotrans_3"/>
    <property type="match status" value="1"/>
</dbReference>
<evidence type="ECO:0000313" key="10">
    <source>
        <dbReference type="EMBL" id="WFG40431.1"/>
    </source>
</evidence>
<dbReference type="CDD" id="cd00610">
    <property type="entry name" value="OAT_like"/>
    <property type="match status" value="1"/>
</dbReference>
<evidence type="ECO:0000313" key="9">
    <source>
        <dbReference type="EMBL" id="MDG0868026.1"/>
    </source>
</evidence>
<dbReference type="InterPro" id="IPR049704">
    <property type="entry name" value="Aminotrans_3_PPA_site"/>
</dbReference>
<evidence type="ECO:0000256" key="6">
    <source>
        <dbReference type="ARBA" id="ARBA00023235"/>
    </source>
</evidence>
<feature type="modified residue" description="N6-(pyridoxal phosphate)lysine" evidence="8">
    <location>
        <position position="267"/>
    </location>
</feature>
<keyword evidence="11" id="KW-1185">Reference proteome</keyword>
<dbReference type="InterPro" id="IPR005814">
    <property type="entry name" value="Aminotrans_3"/>
</dbReference>
<dbReference type="InterPro" id="IPR015421">
    <property type="entry name" value="PyrdxlP-dep_Trfase_major"/>
</dbReference>
<evidence type="ECO:0000256" key="1">
    <source>
        <dbReference type="ARBA" id="ARBA00001579"/>
    </source>
</evidence>
<dbReference type="GO" id="GO:0006782">
    <property type="term" value="P:protoporphyrinogen IX biosynthetic process"/>
    <property type="evidence" value="ECO:0007669"/>
    <property type="project" value="UniProtKB-UniRule"/>
</dbReference>
<evidence type="ECO:0000256" key="7">
    <source>
        <dbReference type="ARBA" id="ARBA00023244"/>
    </source>
</evidence>
<keyword evidence="5 8" id="KW-0663">Pyridoxal phosphate</keyword>
<comment type="catalytic activity">
    <reaction evidence="1 8">
        <text>(S)-4-amino-5-oxopentanoate = 5-aminolevulinate</text>
        <dbReference type="Rhea" id="RHEA:14265"/>
        <dbReference type="ChEBI" id="CHEBI:57501"/>
        <dbReference type="ChEBI" id="CHEBI:356416"/>
        <dbReference type="EC" id="5.4.3.8"/>
    </reaction>
</comment>
<evidence type="ECO:0000256" key="2">
    <source>
        <dbReference type="ARBA" id="ARBA00001933"/>
    </source>
</evidence>
<evidence type="ECO:0000256" key="8">
    <source>
        <dbReference type="HAMAP-Rule" id="MF_00375"/>
    </source>
</evidence>
<dbReference type="EMBL" id="CP046147">
    <property type="protein sequence ID" value="WFG40431.1"/>
    <property type="molecule type" value="Genomic_DNA"/>
</dbReference>
<dbReference type="Proteomes" id="UP001321249">
    <property type="component" value="Unassembled WGS sequence"/>
</dbReference>
<dbReference type="PANTHER" id="PTHR43713">
    <property type="entry name" value="GLUTAMATE-1-SEMIALDEHYDE 2,1-AMINOMUTASE"/>
    <property type="match status" value="1"/>
</dbReference>
<dbReference type="Gene3D" id="3.90.1150.10">
    <property type="entry name" value="Aspartate Aminotransferase, domain 1"/>
    <property type="match status" value="1"/>
</dbReference>
<dbReference type="InterPro" id="IPR015422">
    <property type="entry name" value="PyrdxlP-dep_Trfase_small"/>
</dbReference>
<evidence type="ECO:0000313" key="12">
    <source>
        <dbReference type="Proteomes" id="UP001321249"/>
    </source>
</evidence>
<comment type="subcellular location">
    <subcellularLocation>
        <location evidence="8">Cytoplasm</location>
    </subcellularLocation>
</comment>
<dbReference type="GO" id="GO:0030170">
    <property type="term" value="F:pyridoxal phosphate binding"/>
    <property type="evidence" value="ECO:0007669"/>
    <property type="project" value="InterPro"/>
</dbReference>
<dbReference type="InterPro" id="IPR015424">
    <property type="entry name" value="PyrdxlP-dep_Trfase"/>
</dbReference>
<dbReference type="RefSeq" id="WP_342826967.1">
    <property type="nucleotide sequence ID" value="NZ_CP046146.1"/>
</dbReference>
<proteinExistence type="inferred from homology"/>
<dbReference type="GO" id="GO:0008483">
    <property type="term" value="F:transaminase activity"/>
    <property type="evidence" value="ECO:0007669"/>
    <property type="project" value="InterPro"/>
</dbReference>
<dbReference type="Pfam" id="PF00202">
    <property type="entry name" value="Aminotran_3"/>
    <property type="match status" value="1"/>
</dbReference>
<gene>
    <name evidence="8 10" type="primary">hemL</name>
    <name evidence="9" type="ORF">GKO46_13240</name>
    <name evidence="10" type="ORF">GKO48_12715</name>
</gene>
<dbReference type="NCBIfam" id="TIGR00713">
    <property type="entry name" value="hemL"/>
    <property type="match status" value="1"/>
</dbReference>
<dbReference type="PROSITE" id="PS00600">
    <property type="entry name" value="AA_TRANSFER_CLASS_3"/>
    <property type="match status" value="1"/>
</dbReference>
<organism evidence="10 11">
    <name type="scientific">Candidatus Lucifugimonas marina</name>
    <dbReference type="NCBI Taxonomy" id="3038979"/>
    <lineage>
        <taxon>Bacteria</taxon>
        <taxon>Bacillati</taxon>
        <taxon>Chloroflexota</taxon>
        <taxon>Dehalococcoidia</taxon>
        <taxon>SAR202 cluster</taxon>
        <taxon>Candidatus Lucifugimonadales</taxon>
        <taxon>Candidatus Lucifugimonadaceae</taxon>
        <taxon>Candidatus Lucifugimonas</taxon>
    </lineage>
</organism>
<evidence type="ECO:0000256" key="5">
    <source>
        <dbReference type="ARBA" id="ARBA00022898"/>
    </source>
</evidence>
<reference evidence="11" key="3">
    <citation type="submission" date="2023-06" db="EMBL/GenBank/DDBJ databases">
        <title>Pangenomics reveal diversification of enzyme families and niche specialization in globally abundant SAR202 bacteria.</title>
        <authorList>
            <person name="Saw J.H.W."/>
        </authorList>
    </citation>
    <scope>NUCLEOTIDE SEQUENCE [LARGE SCALE GENOMIC DNA]</scope>
    <source>
        <strain evidence="11">JH1073</strain>
    </source>
</reference>
<accession>A0AAJ6CSN4</accession>
<keyword evidence="6 8" id="KW-0413">Isomerase</keyword>
<dbReference type="Gene3D" id="3.40.640.10">
    <property type="entry name" value="Type I PLP-dependent aspartate aminotransferase-like (Major domain)"/>
    <property type="match status" value="1"/>
</dbReference>
<dbReference type="NCBIfam" id="NF000818">
    <property type="entry name" value="PRK00062.1"/>
    <property type="match status" value="1"/>
</dbReference>
<comment type="similarity">
    <text evidence="4 8">Belongs to the class-III pyridoxal-phosphate-dependent aminotransferase family. HemL subfamily.</text>
</comment>
<keyword evidence="8" id="KW-0963">Cytoplasm</keyword>
<reference evidence="11 12" key="1">
    <citation type="submission" date="2019-11" db="EMBL/GenBank/DDBJ databases">
        <authorList>
            <person name="Cho J.-C."/>
        </authorList>
    </citation>
    <scope>NUCLEOTIDE SEQUENCE [LARGE SCALE GENOMIC DNA]</scope>
    <source>
        <strain evidence="10 11">JH1073</strain>
        <strain evidence="9 12">JH702</strain>
    </source>
</reference>
<dbReference type="FunFam" id="3.40.640.10:FF:000021">
    <property type="entry name" value="Glutamate-1-semialdehyde 2,1-aminomutase"/>
    <property type="match status" value="1"/>
</dbReference>
<evidence type="ECO:0000313" key="11">
    <source>
        <dbReference type="Proteomes" id="UP001219901"/>
    </source>
</evidence>
<dbReference type="Proteomes" id="UP001219901">
    <property type="component" value="Chromosome"/>
</dbReference>
<comment type="pathway">
    <text evidence="3">Porphyrin-containing compound metabolism; protoporphyrin-IX biosynthesis; 5-aminolevulinate from L-glutamyl-tRNA(Glu): step 2/2.</text>
</comment>
<dbReference type="InterPro" id="IPR004639">
    <property type="entry name" value="4pyrrol_synth_GluAld_NH2Trfase"/>
</dbReference>
<dbReference type="PANTHER" id="PTHR43713:SF3">
    <property type="entry name" value="GLUTAMATE-1-SEMIALDEHYDE 2,1-AMINOMUTASE 1, CHLOROPLASTIC-RELATED"/>
    <property type="match status" value="1"/>
</dbReference>
<reference evidence="10" key="2">
    <citation type="journal article" date="2023" name="Nat. Commun.">
        <title>Cultivation of marine bacteria of the SAR202 clade.</title>
        <authorList>
            <person name="Lim Y."/>
            <person name="Seo J.H."/>
            <person name="Giovannoni S.J."/>
            <person name="Kang I."/>
            <person name="Cho J.C."/>
        </authorList>
    </citation>
    <scope>NUCLEOTIDE SEQUENCE</scope>
    <source>
        <strain evidence="10">JH1073</strain>
    </source>
</reference>
<dbReference type="EMBL" id="WMBE01000006">
    <property type="protein sequence ID" value="MDG0868026.1"/>
    <property type="molecule type" value="Genomic_DNA"/>
</dbReference>
<sequence length="424" mass="43824">MSRAKSAQLFSDAKSLIPGGVNSPARAWGSVGGDPIFFKKASGSRVWDADDNELIDYVCSWGPMILGHANPAVIDAAVEAARSGTSFGAPTELEVEMARRVVDAVPSIEVVRFVSSGTEATMSALRLARAKTGRNKILKFNGGYHGHEDALLVEAGSGLANQGIASSAGVHPDYAAATLVADFNDVDSVRVLLEANKGEVAAVIVEPIGGNMGVVPPAPGFLEGLRDLTTEHGALLIFDEVISGFRVALGGAQSVYGVTPDITCLGKIVGGGFPVGAYGASAEIMNEVAPLGPMYQAGTLSGNPVAMAAGIATIDELAKPGVYEGLQAKTDKLADGVLDVFGKTGVPAVINRACGLMTVFFTGNEVIDMDSASTTDREAFGAFFHGMVDNGVYLPPSQFEAWFVSTAHSDADIAQTLEAVGKSL</sequence>
<comment type="subunit">
    <text evidence="8">Homodimer.</text>
</comment>
<dbReference type="AlphaFoldDB" id="A0AAJ6CSN4"/>
<dbReference type="SUPFAM" id="SSF53383">
    <property type="entry name" value="PLP-dependent transferases"/>
    <property type="match status" value="1"/>
</dbReference>
<evidence type="ECO:0000256" key="3">
    <source>
        <dbReference type="ARBA" id="ARBA00004819"/>
    </source>
</evidence>
<keyword evidence="7 8" id="KW-0627">Porphyrin biosynthesis</keyword>
<comment type="cofactor">
    <cofactor evidence="2 8">
        <name>pyridoxal 5'-phosphate</name>
        <dbReference type="ChEBI" id="CHEBI:597326"/>
    </cofactor>
</comment>
<dbReference type="GO" id="GO:0005737">
    <property type="term" value="C:cytoplasm"/>
    <property type="evidence" value="ECO:0007669"/>
    <property type="project" value="UniProtKB-SubCell"/>
</dbReference>